<gene>
    <name evidence="7" type="ORF">M9458_041280</name>
</gene>
<feature type="domain" description="Histone H2A C-terminal" evidence="6">
    <location>
        <begin position="1"/>
        <end position="27"/>
    </location>
</feature>
<dbReference type="Gene3D" id="1.10.20.10">
    <property type="entry name" value="Histone, subunit A"/>
    <property type="match status" value="1"/>
</dbReference>
<comment type="subcellular location">
    <subcellularLocation>
        <location evidence="1">Chromosome</location>
    </subcellularLocation>
</comment>
<dbReference type="GO" id="GO:0003677">
    <property type="term" value="F:DNA binding"/>
    <property type="evidence" value="ECO:0007669"/>
    <property type="project" value="UniProtKB-KW"/>
</dbReference>
<dbReference type="Pfam" id="PF16211">
    <property type="entry name" value="Histone_H2A_C"/>
    <property type="match status" value="1"/>
</dbReference>
<protein>
    <recommendedName>
        <fullName evidence="6">Histone H2A C-terminal domain-containing protein</fullName>
    </recommendedName>
</protein>
<feature type="region of interest" description="Disordered" evidence="5">
    <location>
        <begin position="1"/>
        <end position="55"/>
    </location>
</feature>
<keyword evidence="8" id="KW-1185">Reference proteome</keyword>
<reference evidence="7 8" key="1">
    <citation type="submission" date="2024-05" db="EMBL/GenBank/DDBJ databases">
        <title>Genome sequencing and assembly of Indian major carp, Cirrhinus mrigala (Hamilton, 1822).</title>
        <authorList>
            <person name="Mohindra V."/>
            <person name="Chowdhury L.M."/>
            <person name="Lal K."/>
            <person name="Jena J.K."/>
        </authorList>
    </citation>
    <scope>NUCLEOTIDE SEQUENCE [LARGE SCALE GENOMIC DNA]</scope>
    <source>
        <strain evidence="7">CM1030</strain>
        <tissue evidence="7">Blood</tissue>
    </source>
</reference>
<keyword evidence="3" id="KW-0238">DNA-binding</keyword>
<proteinExistence type="predicted"/>
<evidence type="ECO:0000313" key="7">
    <source>
        <dbReference type="EMBL" id="KAL0161884.1"/>
    </source>
</evidence>
<organism evidence="7 8">
    <name type="scientific">Cirrhinus mrigala</name>
    <name type="common">Mrigala</name>
    <dbReference type="NCBI Taxonomy" id="683832"/>
    <lineage>
        <taxon>Eukaryota</taxon>
        <taxon>Metazoa</taxon>
        <taxon>Chordata</taxon>
        <taxon>Craniata</taxon>
        <taxon>Vertebrata</taxon>
        <taxon>Euteleostomi</taxon>
        <taxon>Actinopterygii</taxon>
        <taxon>Neopterygii</taxon>
        <taxon>Teleostei</taxon>
        <taxon>Ostariophysi</taxon>
        <taxon>Cypriniformes</taxon>
        <taxon>Cyprinidae</taxon>
        <taxon>Labeoninae</taxon>
        <taxon>Labeonini</taxon>
        <taxon>Cirrhinus</taxon>
    </lineage>
</organism>
<dbReference type="GO" id="GO:0000786">
    <property type="term" value="C:nucleosome"/>
    <property type="evidence" value="ECO:0007669"/>
    <property type="project" value="UniProtKB-KW"/>
</dbReference>
<sequence>GVTIAAGGVLPNIHPELLSKKRGSKTKLEAIVTPPPPTKKSKTANKAAVKKLGTK</sequence>
<keyword evidence="2" id="KW-0158">Chromosome</keyword>
<evidence type="ECO:0000256" key="1">
    <source>
        <dbReference type="ARBA" id="ARBA00004286"/>
    </source>
</evidence>
<dbReference type="Proteomes" id="UP001529510">
    <property type="component" value="Unassembled WGS sequence"/>
</dbReference>
<evidence type="ECO:0000256" key="5">
    <source>
        <dbReference type="SAM" id="MobiDB-lite"/>
    </source>
</evidence>
<evidence type="ECO:0000256" key="3">
    <source>
        <dbReference type="ARBA" id="ARBA00023125"/>
    </source>
</evidence>
<dbReference type="EMBL" id="JAMKFB020000021">
    <property type="protein sequence ID" value="KAL0161884.1"/>
    <property type="molecule type" value="Genomic_DNA"/>
</dbReference>
<dbReference type="InterPro" id="IPR009072">
    <property type="entry name" value="Histone-fold"/>
</dbReference>
<accession>A0ABD0NIR3</accession>
<evidence type="ECO:0000256" key="4">
    <source>
        <dbReference type="ARBA" id="ARBA00023269"/>
    </source>
</evidence>
<dbReference type="InterPro" id="IPR032454">
    <property type="entry name" value="Histone_H2A_C"/>
</dbReference>
<evidence type="ECO:0000259" key="6">
    <source>
        <dbReference type="Pfam" id="PF16211"/>
    </source>
</evidence>
<feature type="non-terminal residue" evidence="7">
    <location>
        <position position="1"/>
    </location>
</feature>
<feature type="compositionally biased region" description="Basic residues" evidence="5">
    <location>
        <begin position="39"/>
        <end position="55"/>
    </location>
</feature>
<dbReference type="AlphaFoldDB" id="A0ABD0NIR3"/>
<comment type="caution">
    <text evidence="7">The sequence shown here is derived from an EMBL/GenBank/DDBJ whole genome shotgun (WGS) entry which is preliminary data.</text>
</comment>
<evidence type="ECO:0000256" key="2">
    <source>
        <dbReference type="ARBA" id="ARBA00022454"/>
    </source>
</evidence>
<evidence type="ECO:0000313" key="8">
    <source>
        <dbReference type="Proteomes" id="UP001529510"/>
    </source>
</evidence>
<keyword evidence="4" id="KW-0544">Nucleosome core</keyword>
<feature type="non-terminal residue" evidence="7">
    <location>
        <position position="55"/>
    </location>
</feature>
<name>A0ABD0NIR3_CIRMR</name>